<evidence type="ECO:0000259" key="2">
    <source>
        <dbReference type="Pfam" id="PF22725"/>
    </source>
</evidence>
<dbReference type="Proteomes" id="UP001234585">
    <property type="component" value="Plasmid unnamed1"/>
</dbReference>
<proteinExistence type="predicted"/>
<dbReference type="Gene3D" id="3.40.50.720">
    <property type="entry name" value="NAD(P)-binding Rossmann-like Domain"/>
    <property type="match status" value="1"/>
</dbReference>
<feature type="domain" description="Gfo/Idh/MocA-like oxidoreductase N-terminal" evidence="1">
    <location>
        <begin position="5"/>
        <end position="132"/>
    </location>
</feature>
<evidence type="ECO:0000259" key="1">
    <source>
        <dbReference type="Pfam" id="PF01408"/>
    </source>
</evidence>
<keyword evidence="3" id="KW-0614">Plasmid</keyword>
<evidence type="ECO:0000313" key="3">
    <source>
        <dbReference type="EMBL" id="WLR99341.1"/>
    </source>
</evidence>
<dbReference type="EMBL" id="CP132303">
    <property type="protein sequence ID" value="WLR99341.1"/>
    <property type="molecule type" value="Genomic_DNA"/>
</dbReference>
<dbReference type="PANTHER" id="PTHR43708:SF3">
    <property type="entry name" value="OXIDOREDUCTASE"/>
    <property type="match status" value="1"/>
</dbReference>
<gene>
    <name evidence="3" type="ORF">Q9313_21380</name>
</gene>
<dbReference type="GO" id="GO:0000166">
    <property type="term" value="F:nucleotide binding"/>
    <property type="evidence" value="ECO:0007669"/>
    <property type="project" value="InterPro"/>
</dbReference>
<feature type="domain" description="GFO/IDH/MocA-like oxidoreductase" evidence="2">
    <location>
        <begin position="141"/>
        <end position="271"/>
    </location>
</feature>
<evidence type="ECO:0000313" key="4">
    <source>
        <dbReference type="Proteomes" id="UP001234585"/>
    </source>
</evidence>
<sequence>MGTLKLGMVGGGIGAFFGAAHRAAAAMTGRFSLVAGAFSSDPVRARESGHALGLAPERCYGDFETMAKREAGDDGIDLVAVVTPNHLHAPACHAFLGAGINILCDKPLTATLDDALALQMAAAGSSSLFGVAYTNAGFDMVREARSMVAAGEIGRVRLVRVIFPQEWLATAAETTGNKQAEWRTDPARSGAGSLGDIGTHAFHLAEFVTGLSATALSAEVDTFVPGRRVDDNVTAKLRFAGGAKGMLWASQVAIGETNGLRIDVHGDKGSLGWTVEAANRLTFAPLGGRRMVIDRASHGTAFKGTMPPGHPQGFIEALARLYLDVADQIDAHRGGRAPAADALLLPGIHDGVRGLRFVDAALRSGAEDGRWTDI</sequence>
<reference evidence="3 4" key="1">
    <citation type="submission" date="2023-08" db="EMBL/GenBank/DDBJ databases">
        <title>Pathogen: clinical or host-associated sample.</title>
        <authorList>
            <person name="Hergert J."/>
            <person name="Casey R."/>
            <person name="Wagner J."/>
            <person name="Young E.L."/>
            <person name="Oakeson K.F."/>
        </authorList>
    </citation>
    <scope>NUCLEOTIDE SEQUENCE [LARGE SCALE GENOMIC DNA]</scope>
    <source>
        <strain evidence="3 4">1760953</strain>
        <plasmid evidence="3 4">unnamed1</plasmid>
    </source>
</reference>
<dbReference type="Pfam" id="PF22725">
    <property type="entry name" value="GFO_IDH_MocA_C3"/>
    <property type="match status" value="1"/>
</dbReference>
<dbReference type="AlphaFoldDB" id="A0AA50CRU3"/>
<organism evidence="3 4">
    <name type="scientific">Shinella sumterensis</name>
    <dbReference type="NCBI Taxonomy" id="1967501"/>
    <lineage>
        <taxon>Bacteria</taxon>
        <taxon>Pseudomonadati</taxon>
        <taxon>Pseudomonadota</taxon>
        <taxon>Alphaproteobacteria</taxon>
        <taxon>Hyphomicrobiales</taxon>
        <taxon>Rhizobiaceae</taxon>
        <taxon>Shinella</taxon>
    </lineage>
</organism>
<keyword evidence="4" id="KW-1185">Reference proteome</keyword>
<dbReference type="PANTHER" id="PTHR43708">
    <property type="entry name" value="CONSERVED EXPRESSED OXIDOREDUCTASE (EUROFUNG)"/>
    <property type="match status" value="1"/>
</dbReference>
<geneLocation type="plasmid" evidence="3 4">
    <name>unnamed1</name>
</geneLocation>
<name>A0AA50CRU3_9HYPH</name>
<dbReference type="InterPro" id="IPR055170">
    <property type="entry name" value="GFO_IDH_MocA-like_dom"/>
</dbReference>
<dbReference type="RefSeq" id="WP_306038734.1">
    <property type="nucleotide sequence ID" value="NZ_CP132303.1"/>
</dbReference>
<dbReference type="Gene3D" id="3.30.360.10">
    <property type="entry name" value="Dihydrodipicolinate Reductase, domain 2"/>
    <property type="match status" value="1"/>
</dbReference>
<dbReference type="InterPro" id="IPR051317">
    <property type="entry name" value="Gfo/Idh/MocA_oxidoreduct"/>
</dbReference>
<protein>
    <submittedName>
        <fullName evidence="3">Gfo/Idh/MocA family oxidoreductase</fullName>
    </submittedName>
</protein>
<dbReference type="InterPro" id="IPR000683">
    <property type="entry name" value="Gfo/Idh/MocA-like_OxRdtase_N"/>
</dbReference>
<accession>A0AA50CRU3</accession>
<dbReference type="SUPFAM" id="SSF55347">
    <property type="entry name" value="Glyceraldehyde-3-phosphate dehydrogenase-like, C-terminal domain"/>
    <property type="match status" value="1"/>
</dbReference>
<dbReference type="SUPFAM" id="SSF51735">
    <property type="entry name" value="NAD(P)-binding Rossmann-fold domains"/>
    <property type="match status" value="1"/>
</dbReference>
<dbReference type="Pfam" id="PF01408">
    <property type="entry name" value="GFO_IDH_MocA"/>
    <property type="match status" value="1"/>
</dbReference>
<dbReference type="InterPro" id="IPR036291">
    <property type="entry name" value="NAD(P)-bd_dom_sf"/>
</dbReference>